<protein>
    <submittedName>
        <fullName evidence="1">Uncharacterized protein</fullName>
    </submittedName>
</protein>
<name>A0A7Y0M1B2_CELFI</name>
<gene>
    <name evidence="1" type="ORF">HIR71_16080</name>
</gene>
<feature type="non-terminal residue" evidence="1">
    <location>
        <position position="1"/>
    </location>
</feature>
<dbReference type="Proteomes" id="UP000562124">
    <property type="component" value="Unassembled WGS sequence"/>
</dbReference>
<sequence length="57" mass="5903">ADTNAAIPSGLKDEPLGYGQHWEALRNVQANHGDVLLSTEFLQMLEAAGAVSPAGGN</sequence>
<dbReference type="EMBL" id="JABCJJ010000057">
    <property type="protein sequence ID" value="NMR21710.1"/>
    <property type="molecule type" value="Genomic_DNA"/>
</dbReference>
<organism evidence="1 2">
    <name type="scientific">Cellulomonas fimi</name>
    <dbReference type="NCBI Taxonomy" id="1708"/>
    <lineage>
        <taxon>Bacteria</taxon>
        <taxon>Bacillati</taxon>
        <taxon>Actinomycetota</taxon>
        <taxon>Actinomycetes</taxon>
        <taxon>Micrococcales</taxon>
        <taxon>Cellulomonadaceae</taxon>
        <taxon>Cellulomonas</taxon>
    </lineage>
</organism>
<proteinExistence type="predicted"/>
<accession>A0A7Y0M1B2</accession>
<dbReference type="AlphaFoldDB" id="A0A7Y0M1B2"/>
<keyword evidence="2" id="KW-1185">Reference proteome</keyword>
<comment type="caution">
    <text evidence="1">The sequence shown here is derived from an EMBL/GenBank/DDBJ whole genome shotgun (WGS) entry which is preliminary data.</text>
</comment>
<reference evidence="1 2" key="1">
    <citation type="submission" date="2020-04" db="EMBL/GenBank/DDBJ databases">
        <title>Sequencing and Assembly of C. fimi.</title>
        <authorList>
            <person name="Ramsey A.R."/>
        </authorList>
    </citation>
    <scope>NUCLEOTIDE SEQUENCE [LARGE SCALE GENOMIC DNA]</scope>
    <source>
        <strain evidence="1 2">SB</strain>
    </source>
</reference>
<evidence type="ECO:0000313" key="1">
    <source>
        <dbReference type="EMBL" id="NMR21710.1"/>
    </source>
</evidence>
<evidence type="ECO:0000313" key="2">
    <source>
        <dbReference type="Proteomes" id="UP000562124"/>
    </source>
</evidence>